<sequence>MSGLDAASDRLLPVPAQRWPRCGEPHCPAPARPKPVTVTWELEADWWRRRFGKAARVLRHTCLCQPVSYEELTCGGVYRIRRIIAANTGLLHYLSPQTTQRGADELWDLIIHGAAI</sequence>
<dbReference type="RefSeq" id="WP_343953492.1">
    <property type="nucleotide sequence ID" value="NZ_BAAAHQ010000038.1"/>
</dbReference>
<proteinExistence type="predicted"/>
<name>A0ABN1QP27_9ACTN</name>
<evidence type="ECO:0000313" key="2">
    <source>
        <dbReference type="Proteomes" id="UP001501578"/>
    </source>
</evidence>
<gene>
    <name evidence="1" type="ORF">GCM10009560_60090</name>
</gene>
<dbReference type="EMBL" id="BAAAHQ010000038">
    <property type="protein sequence ID" value="GAA0945294.1"/>
    <property type="molecule type" value="Genomic_DNA"/>
</dbReference>
<evidence type="ECO:0008006" key="3">
    <source>
        <dbReference type="Google" id="ProtNLM"/>
    </source>
</evidence>
<accession>A0ABN1QP27</accession>
<organism evidence="1 2">
    <name type="scientific">Nonomuraea longicatena</name>
    <dbReference type="NCBI Taxonomy" id="83682"/>
    <lineage>
        <taxon>Bacteria</taxon>
        <taxon>Bacillati</taxon>
        <taxon>Actinomycetota</taxon>
        <taxon>Actinomycetes</taxon>
        <taxon>Streptosporangiales</taxon>
        <taxon>Streptosporangiaceae</taxon>
        <taxon>Nonomuraea</taxon>
    </lineage>
</organism>
<reference evidence="1 2" key="1">
    <citation type="journal article" date="2019" name="Int. J. Syst. Evol. Microbiol.">
        <title>The Global Catalogue of Microorganisms (GCM) 10K type strain sequencing project: providing services to taxonomists for standard genome sequencing and annotation.</title>
        <authorList>
            <consortium name="The Broad Institute Genomics Platform"/>
            <consortium name="The Broad Institute Genome Sequencing Center for Infectious Disease"/>
            <person name="Wu L."/>
            <person name="Ma J."/>
        </authorList>
    </citation>
    <scope>NUCLEOTIDE SEQUENCE [LARGE SCALE GENOMIC DNA]</scope>
    <source>
        <strain evidence="1 2">JCM 11136</strain>
    </source>
</reference>
<evidence type="ECO:0000313" key="1">
    <source>
        <dbReference type="EMBL" id="GAA0945294.1"/>
    </source>
</evidence>
<comment type="caution">
    <text evidence="1">The sequence shown here is derived from an EMBL/GenBank/DDBJ whole genome shotgun (WGS) entry which is preliminary data.</text>
</comment>
<protein>
    <recommendedName>
        <fullName evidence="3">Transposase</fullName>
    </recommendedName>
</protein>
<keyword evidence="2" id="KW-1185">Reference proteome</keyword>
<dbReference type="Proteomes" id="UP001501578">
    <property type="component" value="Unassembled WGS sequence"/>
</dbReference>